<name>A0A179C246_RHILE</name>
<evidence type="ECO:0000259" key="5">
    <source>
        <dbReference type="SMART" id="SM00822"/>
    </source>
</evidence>
<dbReference type="PRINTS" id="PR00080">
    <property type="entry name" value="SDRFAMILY"/>
</dbReference>
<dbReference type="EMBL" id="LWBS01000007">
    <property type="protein sequence ID" value="OAP97548.1"/>
    <property type="molecule type" value="Genomic_DNA"/>
</dbReference>
<accession>A0A179C246</accession>
<dbReference type="Pfam" id="PF00106">
    <property type="entry name" value="adh_short"/>
    <property type="match status" value="1"/>
</dbReference>
<evidence type="ECO:0000256" key="1">
    <source>
        <dbReference type="ARBA" id="ARBA00006484"/>
    </source>
</evidence>
<dbReference type="Gene3D" id="3.40.50.720">
    <property type="entry name" value="NAD(P)-binding Rossmann-like Domain"/>
    <property type="match status" value="1"/>
</dbReference>
<dbReference type="InterPro" id="IPR020904">
    <property type="entry name" value="Sc_DH/Rdtase_CS"/>
</dbReference>
<gene>
    <name evidence="6" type="ORF">A4U53_36690</name>
</gene>
<dbReference type="PRINTS" id="PR00081">
    <property type="entry name" value="GDHRDH"/>
</dbReference>
<feature type="domain" description="Ketoreductase" evidence="5">
    <location>
        <begin position="8"/>
        <end position="181"/>
    </location>
</feature>
<evidence type="ECO:0000256" key="3">
    <source>
        <dbReference type="RuleBase" id="RU000363"/>
    </source>
</evidence>
<dbReference type="SUPFAM" id="SSF51735">
    <property type="entry name" value="NAD(P)-binding Rossmann-fold domains"/>
    <property type="match status" value="1"/>
</dbReference>
<feature type="region of interest" description="Disordered" evidence="4">
    <location>
        <begin position="255"/>
        <end position="275"/>
    </location>
</feature>
<dbReference type="PANTHER" id="PTHR44196">
    <property type="entry name" value="DEHYDROGENASE/REDUCTASE SDR FAMILY MEMBER 7B"/>
    <property type="match status" value="1"/>
</dbReference>
<comment type="similarity">
    <text evidence="1 3">Belongs to the short-chain dehydrogenases/reductases (SDR) family.</text>
</comment>
<sequence length="275" mass="29477">MPGPLDGHRILVTGAGSGIGRALAIEASKRGASLCLCGRRSEPLFETRAQLDPRSAHLIVAADIASETGRVRVADHIAASWGALDLLVNNAGVIKAGRLEDMGADEIVEMMATNITGPILLTRELMGLLTMGRAPRIVNVGSMLGEIPFSNFAAYSASKAAMKGFSVAMRRELMVRNIGVTYATPRTTATQSVAQHATGGKVDSPERVAARIWGGVQRQQDHVYPSMTERLFMLLQMVAPKTVDRAVTTIVNSVASMPPNTQQKKRSEVQSHARH</sequence>
<comment type="caution">
    <text evidence="6">The sequence shown here is derived from an EMBL/GenBank/DDBJ whole genome shotgun (WGS) entry which is preliminary data.</text>
</comment>
<organism evidence="6">
    <name type="scientific">Rhizobium leguminosarum</name>
    <dbReference type="NCBI Taxonomy" id="384"/>
    <lineage>
        <taxon>Bacteria</taxon>
        <taxon>Pseudomonadati</taxon>
        <taxon>Pseudomonadota</taxon>
        <taxon>Alphaproteobacteria</taxon>
        <taxon>Hyphomicrobiales</taxon>
        <taxon>Rhizobiaceae</taxon>
        <taxon>Rhizobium/Agrobacterium group</taxon>
        <taxon>Rhizobium</taxon>
    </lineage>
</organism>
<evidence type="ECO:0000256" key="4">
    <source>
        <dbReference type="SAM" id="MobiDB-lite"/>
    </source>
</evidence>
<dbReference type="PROSITE" id="PS00061">
    <property type="entry name" value="ADH_SHORT"/>
    <property type="match status" value="1"/>
</dbReference>
<dbReference type="InterPro" id="IPR002347">
    <property type="entry name" value="SDR_fam"/>
</dbReference>
<dbReference type="CDD" id="cd05233">
    <property type="entry name" value="SDR_c"/>
    <property type="match status" value="1"/>
</dbReference>
<dbReference type="SMART" id="SM00822">
    <property type="entry name" value="PKS_KR"/>
    <property type="match status" value="1"/>
</dbReference>
<feature type="compositionally biased region" description="Basic and acidic residues" evidence="4">
    <location>
        <begin position="265"/>
        <end position="275"/>
    </location>
</feature>
<reference evidence="6" key="1">
    <citation type="submission" date="2016-04" db="EMBL/GenBank/DDBJ databases">
        <title>Fast-growing isolate from the root nodules of Vavilovia formosa.</title>
        <authorList>
            <person name="Kimeklis A."/>
            <person name="Safronova V."/>
            <person name="Belimov A."/>
            <person name="Andronov E."/>
        </authorList>
    </citation>
    <scope>NUCLEOTIDE SEQUENCE [LARGE SCALE GENOMIC DNA]</scope>
    <source>
        <strain evidence="6">Vaf-46</strain>
    </source>
</reference>
<evidence type="ECO:0000313" key="6">
    <source>
        <dbReference type="EMBL" id="OAP97548.1"/>
    </source>
</evidence>
<dbReference type="InterPro" id="IPR036291">
    <property type="entry name" value="NAD(P)-bd_dom_sf"/>
</dbReference>
<keyword evidence="2" id="KW-0560">Oxidoreductase</keyword>
<dbReference type="AlphaFoldDB" id="A0A179C246"/>
<evidence type="ECO:0000256" key="2">
    <source>
        <dbReference type="ARBA" id="ARBA00023002"/>
    </source>
</evidence>
<dbReference type="PANTHER" id="PTHR44196:SF1">
    <property type="entry name" value="DEHYDROGENASE_REDUCTASE SDR FAMILY MEMBER 7B"/>
    <property type="match status" value="1"/>
</dbReference>
<dbReference type="GO" id="GO:0016491">
    <property type="term" value="F:oxidoreductase activity"/>
    <property type="evidence" value="ECO:0007669"/>
    <property type="project" value="UniProtKB-KW"/>
</dbReference>
<dbReference type="GO" id="GO:0016020">
    <property type="term" value="C:membrane"/>
    <property type="evidence" value="ECO:0007669"/>
    <property type="project" value="TreeGrafter"/>
</dbReference>
<protein>
    <recommendedName>
        <fullName evidence="5">Ketoreductase domain-containing protein</fullName>
    </recommendedName>
</protein>
<proteinExistence type="inferred from homology"/>
<dbReference type="InterPro" id="IPR057326">
    <property type="entry name" value="KR_dom"/>
</dbReference>